<dbReference type="PANTHER" id="PTHR31414">
    <property type="entry name" value="TRANSMEMBRANE PROTEIN DDB_G0292058"/>
    <property type="match status" value="1"/>
</dbReference>
<dbReference type="InterPro" id="IPR040283">
    <property type="entry name" value="DDB_G0292058-like"/>
</dbReference>
<reference evidence="2 3" key="1">
    <citation type="submission" date="2024-03" db="EMBL/GenBank/DDBJ databases">
        <authorList>
            <consortium name="ELIXIR-Norway"/>
            <consortium name="Elixir Norway"/>
        </authorList>
    </citation>
    <scope>NUCLEOTIDE SEQUENCE [LARGE SCALE GENOMIC DNA]</scope>
</reference>
<accession>A0ABP1BAW0</accession>
<feature type="transmembrane region" description="Helical" evidence="1">
    <location>
        <begin position="67"/>
        <end position="89"/>
    </location>
</feature>
<dbReference type="Proteomes" id="UP001497522">
    <property type="component" value="Chromosome 2"/>
</dbReference>
<dbReference type="PANTHER" id="PTHR31414:SF35">
    <property type="entry name" value="H(+)-EXPORTING DIPHOSPHATASE"/>
    <property type="match status" value="1"/>
</dbReference>
<protein>
    <submittedName>
        <fullName evidence="2">Uncharacterized protein</fullName>
    </submittedName>
</protein>
<organism evidence="2 3">
    <name type="scientific">Sphagnum jensenii</name>
    <dbReference type="NCBI Taxonomy" id="128206"/>
    <lineage>
        <taxon>Eukaryota</taxon>
        <taxon>Viridiplantae</taxon>
        <taxon>Streptophyta</taxon>
        <taxon>Embryophyta</taxon>
        <taxon>Bryophyta</taxon>
        <taxon>Sphagnophytina</taxon>
        <taxon>Sphagnopsida</taxon>
        <taxon>Sphagnales</taxon>
        <taxon>Sphagnaceae</taxon>
        <taxon>Sphagnum</taxon>
    </lineage>
</organism>
<evidence type="ECO:0000256" key="1">
    <source>
        <dbReference type="SAM" id="Phobius"/>
    </source>
</evidence>
<keyword evidence="3" id="KW-1185">Reference proteome</keyword>
<sequence>MWTSQAAGSAKRSSSALTPEKVIGRIPRLDPLHKFKRYTGGFNVTNVHYWSVGPSTTTTPSVAFTGIWAYTMAIVCLLCGVLLLIWQAYNSNDTSFKEEVLLPESKAGHRVPVCCVLQFGVLVLSASHPFLCSTSLLSQLLHRSPFTTKITV</sequence>
<keyword evidence="1" id="KW-0472">Membrane</keyword>
<evidence type="ECO:0000313" key="2">
    <source>
        <dbReference type="EMBL" id="CAK9872384.1"/>
    </source>
</evidence>
<keyword evidence="1" id="KW-1133">Transmembrane helix</keyword>
<dbReference type="EMBL" id="OZ023703">
    <property type="protein sequence ID" value="CAK9872384.1"/>
    <property type="molecule type" value="Genomic_DNA"/>
</dbReference>
<name>A0ABP1BAW0_9BRYO</name>
<proteinExistence type="predicted"/>
<keyword evidence="1" id="KW-0812">Transmembrane</keyword>
<evidence type="ECO:0000313" key="3">
    <source>
        <dbReference type="Proteomes" id="UP001497522"/>
    </source>
</evidence>
<gene>
    <name evidence="2" type="ORF">CSSPJE1EN2_LOCUS14981</name>
</gene>